<evidence type="ECO:0000259" key="1">
    <source>
        <dbReference type="PROSITE" id="PS50287"/>
    </source>
</evidence>
<gene>
    <name evidence="2" type="ORF">DFH08DRAFT_82897</name>
</gene>
<dbReference type="EMBL" id="JARIHO010000012">
    <property type="protein sequence ID" value="KAJ7352267.1"/>
    <property type="molecule type" value="Genomic_DNA"/>
</dbReference>
<protein>
    <recommendedName>
        <fullName evidence="1">SRCR domain-containing protein</fullName>
    </recommendedName>
</protein>
<dbReference type="AlphaFoldDB" id="A0AAD7A9E9"/>
<dbReference type="Proteomes" id="UP001218218">
    <property type="component" value="Unassembled WGS sequence"/>
</dbReference>
<dbReference type="InterPro" id="IPR001190">
    <property type="entry name" value="SRCR"/>
</dbReference>
<evidence type="ECO:0000313" key="2">
    <source>
        <dbReference type="EMBL" id="KAJ7352267.1"/>
    </source>
</evidence>
<comment type="caution">
    <text evidence="2">The sequence shown here is derived from an EMBL/GenBank/DDBJ whole genome shotgun (WGS) entry which is preliminary data.</text>
</comment>
<evidence type="ECO:0000313" key="3">
    <source>
        <dbReference type="Proteomes" id="UP001218218"/>
    </source>
</evidence>
<accession>A0AAD7A9E9</accession>
<proteinExistence type="predicted"/>
<dbReference type="PROSITE" id="PS50287">
    <property type="entry name" value="SRCR_2"/>
    <property type="match status" value="1"/>
</dbReference>
<sequence length="258" mass="28564">MGPAPSFRREASRLSCGHFLCVCVRRAASNHSVALNFSGFHCGPFRTPQSLPPYFAVLFVLLAMLLPRLCHDGHPTSERAIPGRVGGGCSLWGVLVGLDRDGSNAESPTRTRARRWSAYANMGKWYRGPPSATRARARADTTTSLVSRRIVARAGMRSRLRGGPGTRCGAQFRRAERVAEAERGGRGRATIRQFWITECDRDQAARARRRSRSSHVCRGLCCGWRRRARAGVTSHRDDFLPGASHGSERLRDRYLASS</sequence>
<organism evidence="2 3">
    <name type="scientific">Mycena albidolilacea</name>
    <dbReference type="NCBI Taxonomy" id="1033008"/>
    <lineage>
        <taxon>Eukaryota</taxon>
        <taxon>Fungi</taxon>
        <taxon>Dikarya</taxon>
        <taxon>Basidiomycota</taxon>
        <taxon>Agaricomycotina</taxon>
        <taxon>Agaricomycetes</taxon>
        <taxon>Agaricomycetidae</taxon>
        <taxon>Agaricales</taxon>
        <taxon>Marasmiineae</taxon>
        <taxon>Mycenaceae</taxon>
        <taxon>Mycena</taxon>
    </lineage>
</organism>
<keyword evidence="3" id="KW-1185">Reference proteome</keyword>
<name>A0AAD7A9E9_9AGAR</name>
<reference evidence="2" key="1">
    <citation type="submission" date="2023-03" db="EMBL/GenBank/DDBJ databases">
        <title>Massive genome expansion in bonnet fungi (Mycena s.s.) driven by repeated elements and novel gene families across ecological guilds.</title>
        <authorList>
            <consortium name="Lawrence Berkeley National Laboratory"/>
            <person name="Harder C.B."/>
            <person name="Miyauchi S."/>
            <person name="Viragh M."/>
            <person name="Kuo A."/>
            <person name="Thoen E."/>
            <person name="Andreopoulos B."/>
            <person name="Lu D."/>
            <person name="Skrede I."/>
            <person name="Drula E."/>
            <person name="Henrissat B."/>
            <person name="Morin E."/>
            <person name="Kohler A."/>
            <person name="Barry K."/>
            <person name="LaButti K."/>
            <person name="Morin E."/>
            <person name="Salamov A."/>
            <person name="Lipzen A."/>
            <person name="Mereny Z."/>
            <person name="Hegedus B."/>
            <person name="Baldrian P."/>
            <person name="Stursova M."/>
            <person name="Weitz H."/>
            <person name="Taylor A."/>
            <person name="Grigoriev I.V."/>
            <person name="Nagy L.G."/>
            <person name="Martin F."/>
            <person name="Kauserud H."/>
        </authorList>
    </citation>
    <scope>NUCLEOTIDE SEQUENCE</scope>
    <source>
        <strain evidence="2">CBHHK002</strain>
    </source>
</reference>
<dbReference type="GO" id="GO:0016020">
    <property type="term" value="C:membrane"/>
    <property type="evidence" value="ECO:0007669"/>
    <property type="project" value="InterPro"/>
</dbReference>
<feature type="domain" description="SRCR" evidence="1">
    <location>
        <begin position="158"/>
        <end position="223"/>
    </location>
</feature>